<dbReference type="InterPro" id="IPR013830">
    <property type="entry name" value="SGNH_hydro"/>
</dbReference>
<dbReference type="Gene3D" id="3.40.50.1820">
    <property type="entry name" value="alpha/beta hydrolase"/>
    <property type="match status" value="1"/>
</dbReference>
<gene>
    <name evidence="6" type="ORF">WKR92_03430</name>
</gene>
<dbReference type="InterPro" id="IPR050300">
    <property type="entry name" value="GDXG_lipolytic_enzyme"/>
</dbReference>
<organism evidence="6 7">
    <name type="scientific">Albibacterium profundi</name>
    <dbReference type="NCBI Taxonomy" id="3134906"/>
    <lineage>
        <taxon>Bacteria</taxon>
        <taxon>Pseudomonadati</taxon>
        <taxon>Bacteroidota</taxon>
        <taxon>Sphingobacteriia</taxon>
        <taxon>Sphingobacteriales</taxon>
        <taxon>Sphingobacteriaceae</taxon>
        <taxon>Albibacterium</taxon>
    </lineage>
</organism>
<dbReference type="SUPFAM" id="SSF52266">
    <property type="entry name" value="SGNH hydrolase"/>
    <property type="match status" value="1"/>
</dbReference>
<dbReference type="Pfam" id="PF14606">
    <property type="entry name" value="Lipase_GDSL_3"/>
    <property type="match status" value="1"/>
</dbReference>
<feature type="domain" description="SGNH hydrolase-type esterase N-terminal" evidence="4">
    <location>
        <begin position="301"/>
        <end position="442"/>
    </location>
</feature>
<evidence type="ECO:0000313" key="7">
    <source>
        <dbReference type="Proteomes" id="UP001580928"/>
    </source>
</evidence>
<feature type="domain" description="SGNH hydrolase-type esterase" evidence="3">
    <location>
        <begin position="454"/>
        <end position="635"/>
    </location>
</feature>
<dbReference type="InterPro" id="IPR032740">
    <property type="entry name" value="GxDLY"/>
</dbReference>
<evidence type="ECO:0000256" key="2">
    <source>
        <dbReference type="SAM" id="SignalP"/>
    </source>
</evidence>
<dbReference type="Pfam" id="PF20434">
    <property type="entry name" value="BD-FAE"/>
    <property type="match status" value="1"/>
</dbReference>
<accession>A0ABV5CBF1</accession>
<dbReference type="EMBL" id="JBBVGT010000002">
    <property type="protein sequence ID" value="MFB5944878.1"/>
    <property type="molecule type" value="Genomic_DNA"/>
</dbReference>
<evidence type="ECO:0000259" key="5">
    <source>
        <dbReference type="Pfam" id="PF20434"/>
    </source>
</evidence>
<dbReference type="PANTHER" id="PTHR48081">
    <property type="entry name" value="AB HYDROLASE SUPERFAMILY PROTEIN C4A8.06C"/>
    <property type="match status" value="1"/>
</dbReference>
<evidence type="ECO:0000259" key="3">
    <source>
        <dbReference type="Pfam" id="PF14606"/>
    </source>
</evidence>
<dbReference type="RefSeq" id="WP_375556437.1">
    <property type="nucleotide sequence ID" value="NZ_JBBVGT010000002.1"/>
</dbReference>
<evidence type="ECO:0000313" key="6">
    <source>
        <dbReference type="EMBL" id="MFB5944878.1"/>
    </source>
</evidence>
<reference evidence="6 7" key="1">
    <citation type="submission" date="2024-04" db="EMBL/GenBank/DDBJ databases">
        <title>Albibacterium profundi sp. nov., isolated from sediment of the Challenger Deep of Mariana Trench.</title>
        <authorList>
            <person name="Wang Y."/>
        </authorList>
    </citation>
    <scope>NUCLEOTIDE SEQUENCE [LARGE SCALE GENOMIC DNA]</scope>
    <source>
        <strain evidence="6 7">RHL897</strain>
    </source>
</reference>
<dbReference type="Gene3D" id="2.60.120.260">
    <property type="entry name" value="Galactose-binding domain-like"/>
    <property type="match status" value="1"/>
</dbReference>
<keyword evidence="2" id="KW-0732">Signal</keyword>
<dbReference type="InterPro" id="IPR036514">
    <property type="entry name" value="SGNH_hydro_sf"/>
</dbReference>
<feature type="domain" description="BD-FAE-like" evidence="5">
    <location>
        <begin position="61"/>
        <end position="256"/>
    </location>
</feature>
<comment type="caution">
    <text evidence="6">The sequence shown here is derived from an EMBL/GenBank/DDBJ whole genome shotgun (WGS) entry which is preliminary data.</text>
</comment>
<dbReference type="Gene3D" id="3.40.50.1110">
    <property type="entry name" value="SGNH hydrolase"/>
    <property type="match status" value="1"/>
</dbReference>
<keyword evidence="1 6" id="KW-0378">Hydrolase</keyword>
<dbReference type="SUPFAM" id="SSF53474">
    <property type="entry name" value="alpha/beta-Hydrolases"/>
    <property type="match status" value="1"/>
</dbReference>
<dbReference type="InterPro" id="IPR029058">
    <property type="entry name" value="AB_hydrolase_fold"/>
</dbReference>
<feature type="signal peptide" evidence="2">
    <location>
        <begin position="1"/>
        <end position="18"/>
    </location>
</feature>
<dbReference type="Proteomes" id="UP001580928">
    <property type="component" value="Unassembled WGS sequence"/>
</dbReference>
<evidence type="ECO:0000259" key="4">
    <source>
        <dbReference type="Pfam" id="PF14607"/>
    </source>
</evidence>
<name>A0ABV5CBF1_9SPHI</name>
<feature type="chain" id="PRO_5046200975" evidence="2">
    <location>
        <begin position="19"/>
        <end position="641"/>
    </location>
</feature>
<proteinExistence type="predicted"/>
<dbReference type="Pfam" id="PF14607">
    <property type="entry name" value="GxDLY"/>
    <property type="match status" value="1"/>
</dbReference>
<evidence type="ECO:0000256" key="1">
    <source>
        <dbReference type="ARBA" id="ARBA00022801"/>
    </source>
</evidence>
<dbReference type="InterPro" id="IPR049492">
    <property type="entry name" value="BD-FAE-like_dom"/>
</dbReference>
<sequence>MKNILLVLMLMFQAPLMAQTTMDLYKDIPNEKVNQVHEKSVTGDDGITRMSEVSIPKIVAFFPAEQKKNGKSVIIFPGGGYSILAVSHEGYEVAERLNEEGITAFVVQYRLPSDLTMKDKSIGPLQDAQRAIQLVRERAGEWGLAENQIGIMGFSAGGHLASTLGTHYKEPLIPNPNNTSLRPDFMVLAYPVISFDSQITHMGSRQNLIGESPSSAQVLNYSNEKQVDSNTPATFIFHAKDDKVVPISNSLRFIDALKANQVPVEFVSYEKGGHGFGMNNPTSQKKWMDLFLAWLDGQSFITWKNPLDESYTVINGQLPNIAGYDRLPAGMEADVRKPVWNLSKDNAGEYIEFRTPAKEIVVRYQVTKRLDMNHMPATGVSGVDLYAKNNNGEWEWAPGRYQFQDTITYTFPTADHNENRSFRLYLPLYNEVSWLEVGVKETDGVSFIPVDEQAPIIVYGTSIAQGACATRPGLAWTSILGRKLDMPIINLGFSGNGRLEKPLIDVIGDTEARLFVLDCLPNLSSDSYSEDDIRQRVTAAVASLQEKNPATPILLVENSGGGTDLIIDQPRNNRYKRTTAFLEKVFSELKASGTENIYLLKTEDINMGINSTVDGSHPNDIGMMEHAIAYERIIKDIFSKQ</sequence>
<protein>
    <submittedName>
        <fullName evidence="6">SGNH/GDSL hydrolase family protein</fullName>
    </submittedName>
</protein>
<dbReference type="PANTHER" id="PTHR48081:SF6">
    <property type="entry name" value="PEPTIDASE S9 PROLYL OLIGOPEPTIDASE CATALYTIC DOMAIN-CONTAINING PROTEIN"/>
    <property type="match status" value="1"/>
</dbReference>
<keyword evidence="7" id="KW-1185">Reference proteome</keyword>
<dbReference type="GO" id="GO:0016787">
    <property type="term" value="F:hydrolase activity"/>
    <property type="evidence" value="ECO:0007669"/>
    <property type="project" value="UniProtKB-KW"/>
</dbReference>